<accession>G7WCB7</accession>
<dbReference type="STRING" id="768706.Desor_5357"/>
<keyword evidence="1" id="KW-0472">Membrane</keyword>
<protein>
    <submittedName>
        <fullName evidence="2">Putative membrane protein</fullName>
    </submittedName>
</protein>
<keyword evidence="1" id="KW-1133">Transmembrane helix</keyword>
<dbReference type="InterPro" id="IPR007383">
    <property type="entry name" value="DUF445"/>
</dbReference>
<gene>
    <name evidence="2" type="ordered locus">Desor_5357</name>
</gene>
<reference evidence="2 3" key="2">
    <citation type="journal article" date="2012" name="J. Bacteriol.">
        <title>Complete genome sequences of Desulfosporosinus orientis DSM765T, Desulfosporosinus youngiae DSM17734T, Desulfosporosinus meridiei DSM13257T, and Desulfosporosinus acidiphilus DSM22704T.</title>
        <authorList>
            <person name="Pester M."/>
            <person name="Brambilla E."/>
            <person name="Alazard D."/>
            <person name="Rattei T."/>
            <person name="Weinmaier T."/>
            <person name="Han J."/>
            <person name="Lucas S."/>
            <person name="Lapidus A."/>
            <person name="Cheng J.F."/>
            <person name="Goodwin L."/>
            <person name="Pitluck S."/>
            <person name="Peters L."/>
            <person name="Ovchinnikova G."/>
            <person name="Teshima H."/>
            <person name="Detter J.C."/>
            <person name="Han C.S."/>
            <person name="Tapia R."/>
            <person name="Land M.L."/>
            <person name="Hauser L."/>
            <person name="Kyrpides N.C."/>
            <person name="Ivanova N.N."/>
            <person name="Pagani I."/>
            <person name="Huntmann M."/>
            <person name="Wei C.L."/>
            <person name="Davenport K.W."/>
            <person name="Daligault H."/>
            <person name="Chain P.S."/>
            <person name="Chen A."/>
            <person name="Mavromatis K."/>
            <person name="Markowitz V."/>
            <person name="Szeto E."/>
            <person name="Mikhailova N."/>
            <person name="Pati A."/>
            <person name="Wagner M."/>
            <person name="Woyke T."/>
            <person name="Ollivier B."/>
            <person name="Klenk H.P."/>
            <person name="Spring S."/>
            <person name="Loy A."/>
        </authorList>
    </citation>
    <scope>NUCLEOTIDE SEQUENCE [LARGE SCALE GENOMIC DNA]</scope>
    <source>
        <strain evidence="3">ATCC 19365 / DSM 765 / NCIMB 8382 / VKM B-1628</strain>
    </source>
</reference>
<keyword evidence="3" id="KW-1185">Reference proteome</keyword>
<dbReference type="PANTHER" id="PTHR38442">
    <property type="entry name" value="INNER MEMBRANE PROTEIN-RELATED"/>
    <property type="match status" value="1"/>
</dbReference>
<dbReference type="AlphaFoldDB" id="G7WCB7"/>
<dbReference type="Proteomes" id="UP000006346">
    <property type="component" value="Chromosome"/>
</dbReference>
<reference evidence="3" key="1">
    <citation type="submission" date="2011-11" db="EMBL/GenBank/DDBJ databases">
        <title>Complete sequence of Desulfosporosinus orientis DSM 765.</title>
        <authorList>
            <person name="Lucas S."/>
            <person name="Han J."/>
            <person name="Lapidus A."/>
            <person name="Cheng J.-F."/>
            <person name="Goodwin L."/>
            <person name="Pitluck S."/>
            <person name="Peters L."/>
            <person name="Ovchinnikova G."/>
            <person name="Teshima H."/>
            <person name="Detter J.C."/>
            <person name="Han C."/>
            <person name="Tapia R."/>
            <person name="Land M."/>
            <person name="Hauser L."/>
            <person name="Kyrpides N."/>
            <person name="Ivanova N."/>
            <person name="Pagani I."/>
            <person name="Pester M."/>
            <person name="Spring S."/>
            <person name="Ollivier B."/>
            <person name="Rattei T."/>
            <person name="Klenk H.-P."/>
            <person name="Wagner M."/>
            <person name="Loy A."/>
            <person name="Woyke T."/>
        </authorList>
    </citation>
    <scope>NUCLEOTIDE SEQUENCE [LARGE SCALE GENOMIC DNA]</scope>
    <source>
        <strain evidence="3">ATCC 19365 / DSM 765 / NCIMB 8382 / VKM B-1628</strain>
    </source>
</reference>
<dbReference type="KEGG" id="dor:Desor_5357"/>
<dbReference type="HOGENOM" id="CLU_036718_2_1_9"/>
<dbReference type="PANTHER" id="PTHR38442:SF1">
    <property type="entry name" value="INNER MEMBRANE PROTEIN"/>
    <property type="match status" value="1"/>
</dbReference>
<feature type="transmembrane region" description="Helical" evidence="1">
    <location>
        <begin position="403"/>
        <end position="424"/>
    </location>
</feature>
<sequence>MMDYHKKANLILSIVFILFLSAAAAEHFYPGYFGVRLVHFVLEAAFVGGIADWFAVTAIFKKPLGWGFHTALIPRNREKVIQAIATMVQSELLHVDLIRKKIEGISFVEYLIDYLNKKGGSLYLTNMVVPFLQSYIKKQSPDRLANGILDYLRKNADAGDLVSTVQGVSGWALNHGYIDIGLNRLAEELWDKAADGETRQVIIRYLEEIKQQKVSNGGAIFRTLIGFVEMSDGLNLDEAADALQVELLLTLRKLKDPDQELRITLKDNLIKGIIELAQDSESEKRIQQWKGDLLKDPSLVNFLENLITVIQERLTDSSGTLELNVLHRILYPYFDSYWTEMKNNKALQERINLFIVDLLCRVMKNEHDVIGNMVRETLEAYTDEDLNQFVQDKAGNDLQWIRINGSMIGGIVGFVLFIFLEFIYNPLVVPAVINYFQ</sequence>
<dbReference type="GO" id="GO:0005886">
    <property type="term" value="C:plasma membrane"/>
    <property type="evidence" value="ECO:0007669"/>
    <property type="project" value="TreeGrafter"/>
</dbReference>
<dbReference type="PATRIC" id="fig|768706.3.peg.5455"/>
<feature type="transmembrane region" description="Helical" evidence="1">
    <location>
        <begin position="40"/>
        <end position="60"/>
    </location>
</feature>
<name>G7WCB7_DESOD</name>
<dbReference type="eggNOG" id="COG2733">
    <property type="taxonomic scope" value="Bacteria"/>
</dbReference>
<evidence type="ECO:0000313" key="3">
    <source>
        <dbReference type="Proteomes" id="UP000006346"/>
    </source>
</evidence>
<organism evidence="2 3">
    <name type="scientific">Desulfosporosinus orientis (strain ATCC 19365 / DSM 765 / NCIMB 8382 / VKM B-1628 / Singapore I)</name>
    <name type="common">Desulfotomaculum orientis</name>
    <dbReference type="NCBI Taxonomy" id="768706"/>
    <lineage>
        <taxon>Bacteria</taxon>
        <taxon>Bacillati</taxon>
        <taxon>Bacillota</taxon>
        <taxon>Clostridia</taxon>
        <taxon>Eubacteriales</taxon>
        <taxon>Desulfitobacteriaceae</taxon>
        <taxon>Desulfosporosinus</taxon>
    </lineage>
</organism>
<dbReference type="EMBL" id="CP003108">
    <property type="protein sequence ID" value="AET70735.1"/>
    <property type="molecule type" value="Genomic_DNA"/>
</dbReference>
<dbReference type="Pfam" id="PF04286">
    <property type="entry name" value="DUF445"/>
    <property type="match status" value="1"/>
</dbReference>
<keyword evidence="1" id="KW-0812">Transmembrane</keyword>
<proteinExistence type="predicted"/>
<evidence type="ECO:0000313" key="2">
    <source>
        <dbReference type="EMBL" id="AET70735.1"/>
    </source>
</evidence>
<evidence type="ECO:0000256" key="1">
    <source>
        <dbReference type="SAM" id="Phobius"/>
    </source>
</evidence>